<evidence type="ECO:0000256" key="1">
    <source>
        <dbReference type="SAM" id="MobiDB-lite"/>
    </source>
</evidence>
<protein>
    <recommendedName>
        <fullName evidence="5">Anther-specific protein BCP1-like</fullName>
    </recommendedName>
</protein>
<feature type="region of interest" description="Disordered" evidence="1">
    <location>
        <begin position="23"/>
        <end position="75"/>
    </location>
</feature>
<name>A0A7J7GKW3_CAMSI</name>
<keyword evidence="4" id="KW-1185">Reference proteome</keyword>
<reference evidence="4" key="1">
    <citation type="journal article" date="2020" name="Nat. Commun.">
        <title>Genome assembly of wild tea tree DASZ reveals pedigree and selection history of tea varieties.</title>
        <authorList>
            <person name="Zhang W."/>
            <person name="Zhang Y."/>
            <person name="Qiu H."/>
            <person name="Guo Y."/>
            <person name="Wan H."/>
            <person name="Zhang X."/>
            <person name="Scossa F."/>
            <person name="Alseekh S."/>
            <person name="Zhang Q."/>
            <person name="Wang P."/>
            <person name="Xu L."/>
            <person name="Schmidt M.H."/>
            <person name="Jia X."/>
            <person name="Li D."/>
            <person name="Zhu A."/>
            <person name="Guo F."/>
            <person name="Chen W."/>
            <person name="Ni D."/>
            <person name="Usadel B."/>
            <person name="Fernie A.R."/>
            <person name="Wen W."/>
        </authorList>
    </citation>
    <scope>NUCLEOTIDE SEQUENCE [LARGE SCALE GENOMIC DNA]</scope>
    <source>
        <strain evidence="4">cv. G240</strain>
    </source>
</reference>
<keyword evidence="2" id="KW-0732">Signal</keyword>
<feature type="signal peptide" evidence="2">
    <location>
        <begin position="1"/>
        <end position="21"/>
    </location>
</feature>
<evidence type="ECO:0000313" key="3">
    <source>
        <dbReference type="EMBL" id="KAF5940018.1"/>
    </source>
</evidence>
<accession>A0A7J7GKW3</accession>
<organism evidence="3 4">
    <name type="scientific">Camellia sinensis</name>
    <name type="common">Tea plant</name>
    <name type="synonym">Thea sinensis</name>
    <dbReference type="NCBI Taxonomy" id="4442"/>
    <lineage>
        <taxon>Eukaryota</taxon>
        <taxon>Viridiplantae</taxon>
        <taxon>Streptophyta</taxon>
        <taxon>Embryophyta</taxon>
        <taxon>Tracheophyta</taxon>
        <taxon>Spermatophyta</taxon>
        <taxon>Magnoliopsida</taxon>
        <taxon>eudicotyledons</taxon>
        <taxon>Gunneridae</taxon>
        <taxon>Pentapetalae</taxon>
        <taxon>asterids</taxon>
        <taxon>Ericales</taxon>
        <taxon>Theaceae</taxon>
        <taxon>Camellia</taxon>
    </lineage>
</organism>
<evidence type="ECO:0008006" key="5">
    <source>
        <dbReference type="Google" id="ProtNLM"/>
    </source>
</evidence>
<evidence type="ECO:0000313" key="4">
    <source>
        <dbReference type="Proteomes" id="UP000593564"/>
    </source>
</evidence>
<reference evidence="3 4" key="2">
    <citation type="submission" date="2020-07" db="EMBL/GenBank/DDBJ databases">
        <title>Genome assembly of wild tea tree DASZ reveals pedigree and selection history of tea varieties.</title>
        <authorList>
            <person name="Zhang W."/>
        </authorList>
    </citation>
    <scope>NUCLEOTIDE SEQUENCE [LARGE SCALE GENOMIC DNA]</scope>
    <source>
        <strain evidence="4">cv. G240</strain>
        <tissue evidence="3">Leaf</tissue>
    </source>
</reference>
<proteinExistence type="predicted"/>
<dbReference type="EMBL" id="JACBKZ010000010">
    <property type="protein sequence ID" value="KAF5940018.1"/>
    <property type="molecule type" value="Genomic_DNA"/>
</dbReference>
<sequence>MARKILAIALVLFFVVELASAAGHDAPKDTSSETAAAPAHSEDSDTVGNIDGDDSEFAPVGGPVPEGAFSPTATAAAPGASGATALEISSTVGGVAAVAAAGFFF</sequence>
<comment type="caution">
    <text evidence="3">The sequence shown here is derived from an EMBL/GenBank/DDBJ whole genome shotgun (WGS) entry which is preliminary data.</text>
</comment>
<gene>
    <name evidence="3" type="ORF">HYC85_021185</name>
</gene>
<dbReference type="Proteomes" id="UP000593564">
    <property type="component" value="Unassembled WGS sequence"/>
</dbReference>
<dbReference type="AlphaFoldDB" id="A0A7J7GKW3"/>
<evidence type="ECO:0000256" key="2">
    <source>
        <dbReference type="SAM" id="SignalP"/>
    </source>
</evidence>
<feature type="chain" id="PRO_5029672397" description="Anther-specific protein BCP1-like" evidence="2">
    <location>
        <begin position="22"/>
        <end position="105"/>
    </location>
</feature>